<comment type="function">
    <text evidence="6 8">Binds and transfers iron-sulfur (Fe-S) clusters to target apoproteins. Can hydrolyze ATP.</text>
</comment>
<comment type="similarity">
    <text evidence="8">Belongs to the Mrp/NBP35 ATP-binding proteins family.</text>
</comment>
<dbReference type="Gene3D" id="3.40.50.300">
    <property type="entry name" value="P-loop containing nucleotide triphosphate hydrolases"/>
    <property type="match status" value="1"/>
</dbReference>
<dbReference type="HOGENOM" id="CLU_024839_0_1_2"/>
<organism evidence="9 10">
    <name type="scientific">Desulfurococcus mucosus (strain ATCC 35584 / DSM 2162 / JCM 9187 / O7/1)</name>
    <dbReference type="NCBI Taxonomy" id="765177"/>
    <lineage>
        <taxon>Archaea</taxon>
        <taxon>Thermoproteota</taxon>
        <taxon>Thermoprotei</taxon>
        <taxon>Desulfurococcales</taxon>
        <taxon>Desulfurococcaceae</taxon>
        <taxon>Desulfurococcus</taxon>
    </lineage>
</organism>
<dbReference type="PANTHER" id="PTHR42961:SF2">
    <property type="entry name" value="IRON-SULFUR PROTEIN NUBPL"/>
    <property type="match status" value="1"/>
</dbReference>
<dbReference type="InterPro" id="IPR033756">
    <property type="entry name" value="YlxH/NBP35"/>
</dbReference>
<dbReference type="EMBL" id="CP002363">
    <property type="protein sequence ID" value="ADV64616.1"/>
    <property type="molecule type" value="Genomic_DNA"/>
</dbReference>
<dbReference type="SUPFAM" id="SSF52540">
    <property type="entry name" value="P-loop containing nucleoside triphosphate hydrolases"/>
    <property type="match status" value="1"/>
</dbReference>
<dbReference type="FunFam" id="3.40.50.300:FF:001119">
    <property type="entry name" value="Iron-sulfur cluster carrier protein"/>
    <property type="match status" value="1"/>
</dbReference>
<comment type="subunit">
    <text evidence="8">Homodimer.</text>
</comment>
<sequence length="287" mass="30512">MSSQEKRAAFTPVFKLINDAKRKLQGYRFKIIVLSGKGGVGKTFISSSIALGLALKGRRVAILDADIHGSSIPSMLGVQGMRHYASENGEILPVEGPLGVKVVAVNLMLDSPDLPVVWRGPLVSKAITELLSKVAWGDGDYLVIDMPPGTGDAAITIAQVIPDVTGAVIVTAPNMLTETIVAKAVNFTARNNIRLLGIVENMSYFKCPVCGSVFNLLGRSTGEYLASKYGTRLLGKIPLDPLINEAVDRGEPYLLAYPEGEAAKAVMSMVDEIIKSVEADQSLGAQG</sequence>
<proteinExistence type="inferred from homology"/>
<dbReference type="eggNOG" id="arCOG00585">
    <property type="taxonomic scope" value="Archaea"/>
</dbReference>
<evidence type="ECO:0000256" key="4">
    <source>
        <dbReference type="ARBA" id="ARBA00023004"/>
    </source>
</evidence>
<evidence type="ECO:0000313" key="10">
    <source>
        <dbReference type="Proteomes" id="UP000001068"/>
    </source>
</evidence>
<keyword evidence="8" id="KW-0378">Hydrolase</keyword>
<dbReference type="Proteomes" id="UP000001068">
    <property type="component" value="Chromosome"/>
</dbReference>
<dbReference type="RefSeq" id="WP_013561838.1">
    <property type="nucleotide sequence ID" value="NC_014961.1"/>
</dbReference>
<gene>
    <name evidence="9" type="ordered locus">Desmu_0297</name>
</gene>
<evidence type="ECO:0000313" key="9">
    <source>
        <dbReference type="EMBL" id="ADV64616.1"/>
    </source>
</evidence>
<protein>
    <recommendedName>
        <fullName evidence="7 8">Iron-sulfur cluster carrier protein</fullName>
    </recommendedName>
</protein>
<keyword evidence="5 8" id="KW-0411">Iron-sulfur</keyword>
<reference evidence="9 10" key="2">
    <citation type="journal article" date="2011" name="Stand. Genomic Sci.">
        <title>Complete genome sequence of Desulfurococcus mucosus type strain (O7/1).</title>
        <authorList>
            <person name="Wirth R."/>
            <person name="Chertkov O."/>
            <person name="Held B."/>
            <person name="Lapidus A."/>
            <person name="Nolan M."/>
            <person name="Lucas S."/>
            <person name="Hammon N."/>
            <person name="Deshpande S."/>
            <person name="Cheng J.F."/>
            <person name="Tapia R."/>
            <person name="Han C."/>
            <person name="Goodwin L."/>
            <person name="Pitluck S."/>
            <person name="Liolios K."/>
            <person name="Ioanna P."/>
            <person name="Ivanova N."/>
            <person name="Mavromatis K."/>
            <person name="Mikhailova N."/>
            <person name="Pati A."/>
            <person name="Chen A."/>
            <person name="Palaniappan K."/>
            <person name="Land M."/>
            <person name="Hauser L."/>
            <person name="Chang Y.J."/>
            <person name="Jeffries C.D."/>
            <person name="Bilek Y."/>
            <person name="Hader T."/>
            <person name="Rohde M."/>
            <person name="Spring S."/>
            <person name="Sikorski J."/>
            <person name="Goker M."/>
            <person name="Woyke T."/>
            <person name="Bristow J."/>
            <person name="Eisen J.A."/>
            <person name="Markowitz V."/>
            <person name="Hugenholtz P."/>
            <person name="Kyrpides N.C."/>
            <person name="Klenk H.P."/>
        </authorList>
    </citation>
    <scope>NUCLEOTIDE SEQUENCE [LARGE SCALE GENOMIC DNA]</scope>
    <source>
        <strain evidence="10">ATCC 35584 / DSM 2162 / JCM 9187 / O7/1</strain>
    </source>
</reference>
<dbReference type="KEGG" id="dmu:Desmu_0297"/>
<dbReference type="GO" id="GO:0046872">
    <property type="term" value="F:metal ion binding"/>
    <property type="evidence" value="ECO:0007669"/>
    <property type="project" value="UniProtKB-KW"/>
</dbReference>
<name>E8R7Z0_DESM0</name>
<dbReference type="GO" id="GO:0140663">
    <property type="term" value="F:ATP-dependent FeS chaperone activity"/>
    <property type="evidence" value="ECO:0007669"/>
    <property type="project" value="InterPro"/>
</dbReference>
<dbReference type="PANTHER" id="PTHR42961">
    <property type="entry name" value="IRON-SULFUR PROTEIN NUBPL"/>
    <property type="match status" value="1"/>
</dbReference>
<dbReference type="InterPro" id="IPR027417">
    <property type="entry name" value="P-loop_NTPase"/>
</dbReference>
<evidence type="ECO:0000256" key="1">
    <source>
        <dbReference type="ARBA" id="ARBA00022723"/>
    </source>
</evidence>
<feature type="binding site" evidence="8">
    <location>
        <begin position="36"/>
        <end position="43"/>
    </location>
    <ligand>
        <name>ATP</name>
        <dbReference type="ChEBI" id="CHEBI:30616"/>
    </ligand>
</feature>
<dbReference type="OrthoDB" id="8297at2157"/>
<dbReference type="Pfam" id="PF10609">
    <property type="entry name" value="ParA"/>
    <property type="match status" value="1"/>
</dbReference>
<dbReference type="InterPro" id="IPR019591">
    <property type="entry name" value="Mrp/NBP35_ATP-bd"/>
</dbReference>
<dbReference type="STRING" id="765177.Desmu_0297"/>
<dbReference type="CDD" id="cd02037">
    <property type="entry name" value="Mrp_NBP35"/>
    <property type="match status" value="1"/>
</dbReference>
<accession>E8R7Z0</accession>
<dbReference type="InterPro" id="IPR044304">
    <property type="entry name" value="NUBPL-like"/>
</dbReference>
<evidence type="ECO:0000256" key="3">
    <source>
        <dbReference type="ARBA" id="ARBA00022840"/>
    </source>
</evidence>
<evidence type="ECO:0000256" key="5">
    <source>
        <dbReference type="ARBA" id="ARBA00023014"/>
    </source>
</evidence>
<dbReference type="HAMAP" id="MF_02040">
    <property type="entry name" value="Mrp_NBP35"/>
    <property type="match status" value="1"/>
</dbReference>
<dbReference type="GO" id="GO:0005524">
    <property type="term" value="F:ATP binding"/>
    <property type="evidence" value="ECO:0007669"/>
    <property type="project" value="UniProtKB-UniRule"/>
</dbReference>
<keyword evidence="1 8" id="KW-0479">Metal-binding</keyword>
<dbReference type="GO" id="GO:0016226">
    <property type="term" value="P:iron-sulfur cluster assembly"/>
    <property type="evidence" value="ECO:0007669"/>
    <property type="project" value="InterPro"/>
</dbReference>
<keyword evidence="2 8" id="KW-0547">Nucleotide-binding</keyword>
<reference evidence="10" key="1">
    <citation type="submission" date="2010-11" db="EMBL/GenBank/DDBJ databases">
        <title>The complete genome of Desulfurococcus mucosus DSM 2162.</title>
        <authorList>
            <consortium name="US DOE Joint Genome Institute (JGI-PGF)"/>
            <person name="Lucas S."/>
            <person name="Copeland A."/>
            <person name="Lapidus A."/>
            <person name="Bruce D."/>
            <person name="Goodwin L."/>
            <person name="Pitluck S."/>
            <person name="Kyrpides N."/>
            <person name="Mavromatis K."/>
            <person name="Pagani I."/>
            <person name="Ivanova N."/>
            <person name="Ovchinnikova G."/>
            <person name="Chertkov O."/>
            <person name="Held B."/>
            <person name="Brettin T."/>
            <person name="Detter J.C."/>
            <person name="Tapia R."/>
            <person name="Han C."/>
            <person name="Land M."/>
            <person name="Hauser L."/>
            <person name="Markowitz V."/>
            <person name="Cheng J.-F."/>
            <person name="Hugenholtz P."/>
            <person name="Woyke T."/>
            <person name="Wu D."/>
            <person name="Wirth R."/>
            <person name="Bilek Y."/>
            <person name="Hader T."/>
            <person name="Klenk H.-P."/>
            <person name="Eisen J.A."/>
        </authorList>
    </citation>
    <scope>NUCLEOTIDE SEQUENCE [LARGE SCALE GENOMIC DNA]</scope>
    <source>
        <strain evidence="10">ATCC 35584 / DSM 2162 / JCM 9187 / O7/1</strain>
    </source>
</reference>
<evidence type="ECO:0000256" key="2">
    <source>
        <dbReference type="ARBA" id="ARBA00022741"/>
    </source>
</evidence>
<evidence type="ECO:0000256" key="6">
    <source>
        <dbReference type="ARBA" id="ARBA00058094"/>
    </source>
</evidence>
<dbReference type="AlphaFoldDB" id="E8R7Z0"/>
<dbReference type="GeneID" id="10152989"/>
<keyword evidence="3 8" id="KW-0067">ATP-binding</keyword>
<keyword evidence="10" id="KW-1185">Reference proteome</keyword>
<evidence type="ECO:0000256" key="7">
    <source>
        <dbReference type="ARBA" id="ARBA00074706"/>
    </source>
</evidence>
<evidence type="ECO:0000256" key="8">
    <source>
        <dbReference type="HAMAP-Rule" id="MF_02040"/>
    </source>
</evidence>
<dbReference type="GO" id="GO:0016887">
    <property type="term" value="F:ATP hydrolysis activity"/>
    <property type="evidence" value="ECO:0007669"/>
    <property type="project" value="UniProtKB-UniRule"/>
</dbReference>
<keyword evidence="4 8" id="KW-0408">Iron</keyword>
<dbReference type="GO" id="GO:0051539">
    <property type="term" value="F:4 iron, 4 sulfur cluster binding"/>
    <property type="evidence" value="ECO:0007669"/>
    <property type="project" value="TreeGrafter"/>
</dbReference>